<comment type="subcellular location">
    <subcellularLocation>
        <location evidence="7">Cell membrane</location>
        <topology evidence="7">Multi-pass membrane protein</topology>
    </subcellularLocation>
</comment>
<dbReference type="Proteomes" id="UP000612585">
    <property type="component" value="Unassembled WGS sequence"/>
</dbReference>
<evidence type="ECO:0000313" key="9">
    <source>
        <dbReference type="EMBL" id="GIJ61606.1"/>
    </source>
</evidence>
<feature type="compositionally biased region" description="Basic residues" evidence="8">
    <location>
        <begin position="1"/>
        <end position="11"/>
    </location>
</feature>
<protein>
    <recommendedName>
        <fullName evidence="7">Cell division protein CrgA</fullName>
    </recommendedName>
</protein>
<keyword evidence="10" id="KW-1185">Reference proteome</keyword>
<dbReference type="GO" id="GO:0051301">
    <property type="term" value="P:cell division"/>
    <property type="evidence" value="ECO:0007669"/>
    <property type="project" value="UniProtKB-UniRule"/>
</dbReference>
<evidence type="ECO:0000256" key="6">
    <source>
        <dbReference type="ARBA" id="ARBA00023306"/>
    </source>
</evidence>
<keyword evidence="4 7" id="KW-1133">Transmembrane helix</keyword>
<sequence>MPKSNVRKKKVYTPPAELRPTQATTTKKPSPVWVPALAVSLIVVGIAWLVTFYLSQGAYPVNSWRYWNLAVGFSAMVAALGVLSKWR</sequence>
<evidence type="ECO:0000256" key="8">
    <source>
        <dbReference type="SAM" id="MobiDB-lite"/>
    </source>
</evidence>
<dbReference type="Pfam" id="PF06781">
    <property type="entry name" value="CrgA"/>
    <property type="match status" value="1"/>
</dbReference>
<feature type="transmembrane region" description="Helical" evidence="7">
    <location>
        <begin position="32"/>
        <end position="54"/>
    </location>
</feature>
<evidence type="ECO:0000256" key="1">
    <source>
        <dbReference type="ARBA" id="ARBA00022475"/>
    </source>
</evidence>
<keyword evidence="6 7" id="KW-0131">Cell cycle</keyword>
<dbReference type="AlphaFoldDB" id="A0A8J3ZCU4"/>
<evidence type="ECO:0000256" key="7">
    <source>
        <dbReference type="HAMAP-Rule" id="MF_00631"/>
    </source>
</evidence>
<evidence type="ECO:0000256" key="3">
    <source>
        <dbReference type="ARBA" id="ARBA00022692"/>
    </source>
</evidence>
<dbReference type="RefSeq" id="WP_204006657.1">
    <property type="nucleotide sequence ID" value="NZ_BOPG01000068.1"/>
</dbReference>
<comment type="similarity">
    <text evidence="7">Belongs to the CrgA family.</text>
</comment>
<dbReference type="GO" id="GO:0005886">
    <property type="term" value="C:plasma membrane"/>
    <property type="evidence" value="ECO:0007669"/>
    <property type="project" value="UniProtKB-SubCell"/>
</dbReference>
<feature type="region of interest" description="Disordered" evidence="8">
    <location>
        <begin position="1"/>
        <end position="28"/>
    </location>
</feature>
<keyword evidence="1 7" id="KW-1003">Cell membrane</keyword>
<evidence type="ECO:0000256" key="5">
    <source>
        <dbReference type="ARBA" id="ARBA00023136"/>
    </source>
</evidence>
<dbReference type="EMBL" id="BOPG01000068">
    <property type="protein sequence ID" value="GIJ61606.1"/>
    <property type="molecule type" value="Genomic_DNA"/>
</dbReference>
<accession>A0A8J3ZCU4</accession>
<evidence type="ECO:0000313" key="10">
    <source>
        <dbReference type="Proteomes" id="UP000612585"/>
    </source>
</evidence>
<keyword evidence="3 7" id="KW-0812">Transmembrane</keyword>
<organism evidence="9 10">
    <name type="scientific">Virgisporangium aurantiacum</name>
    <dbReference type="NCBI Taxonomy" id="175570"/>
    <lineage>
        <taxon>Bacteria</taxon>
        <taxon>Bacillati</taxon>
        <taxon>Actinomycetota</taxon>
        <taxon>Actinomycetes</taxon>
        <taxon>Micromonosporales</taxon>
        <taxon>Micromonosporaceae</taxon>
        <taxon>Virgisporangium</taxon>
    </lineage>
</organism>
<keyword evidence="5 7" id="KW-0472">Membrane</keyword>
<reference evidence="9" key="1">
    <citation type="submission" date="2021-01" db="EMBL/GenBank/DDBJ databases">
        <title>Whole genome shotgun sequence of Virgisporangium aurantiacum NBRC 16421.</title>
        <authorList>
            <person name="Komaki H."/>
            <person name="Tamura T."/>
        </authorList>
    </citation>
    <scope>NUCLEOTIDE SEQUENCE</scope>
    <source>
        <strain evidence="9">NBRC 16421</strain>
    </source>
</reference>
<name>A0A8J3ZCU4_9ACTN</name>
<feature type="transmembrane region" description="Helical" evidence="7">
    <location>
        <begin position="66"/>
        <end position="83"/>
    </location>
</feature>
<proteinExistence type="inferred from homology"/>
<comment type="function">
    <text evidence="7">Involved in cell division.</text>
</comment>
<comment type="caution">
    <text evidence="9">The sequence shown here is derived from an EMBL/GenBank/DDBJ whole genome shotgun (WGS) entry which is preliminary data.</text>
</comment>
<gene>
    <name evidence="7 9" type="primary">crgA</name>
    <name evidence="9" type="ORF">Vau01_091220</name>
</gene>
<dbReference type="InterPro" id="IPR009619">
    <property type="entry name" value="CrgA"/>
</dbReference>
<evidence type="ECO:0000256" key="4">
    <source>
        <dbReference type="ARBA" id="ARBA00022989"/>
    </source>
</evidence>
<evidence type="ECO:0000256" key="2">
    <source>
        <dbReference type="ARBA" id="ARBA00022618"/>
    </source>
</evidence>
<dbReference type="HAMAP" id="MF_00631">
    <property type="entry name" value="CrgA"/>
    <property type="match status" value="1"/>
</dbReference>
<keyword evidence="2 7" id="KW-0132">Cell division</keyword>